<feature type="region of interest" description="Disordered" evidence="1">
    <location>
        <begin position="1"/>
        <end position="35"/>
    </location>
</feature>
<feature type="compositionally biased region" description="Basic and acidic residues" evidence="1">
    <location>
        <begin position="57"/>
        <end position="81"/>
    </location>
</feature>
<evidence type="ECO:0000256" key="1">
    <source>
        <dbReference type="SAM" id="MobiDB-lite"/>
    </source>
</evidence>
<evidence type="ECO:0000313" key="3">
    <source>
        <dbReference type="Proteomes" id="UP000193498"/>
    </source>
</evidence>
<protein>
    <submittedName>
        <fullName evidence="2">Uncharacterized protein</fullName>
    </submittedName>
</protein>
<organism evidence="2 3">
    <name type="scientific">Basidiobolus meristosporus CBS 931.73</name>
    <dbReference type="NCBI Taxonomy" id="1314790"/>
    <lineage>
        <taxon>Eukaryota</taxon>
        <taxon>Fungi</taxon>
        <taxon>Fungi incertae sedis</taxon>
        <taxon>Zoopagomycota</taxon>
        <taxon>Entomophthoromycotina</taxon>
        <taxon>Basidiobolomycetes</taxon>
        <taxon>Basidiobolales</taxon>
        <taxon>Basidiobolaceae</taxon>
        <taxon>Basidiobolus</taxon>
    </lineage>
</organism>
<dbReference type="AlphaFoldDB" id="A0A1Y1Y609"/>
<gene>
    <name evidence="2" type="ORF">K493DRAFT_316067</name>
</gene>
<reference evidence="2 3" key="1">
    <citation type="submission" date="2016-07" db="EMBL/GenBank/DDBJ databases">
        <title>Pervasive Adenine N6-methylation of Active Genes in Fungi.</title>
        <authorList>
            <consortium name="DOE Joint Genome Institute"/>
            <person name="Mondo S.J."/>
            <person name="Dannebaum R.O."/>
            <person name="Kuo R.C."/>
            <person name="Labutti K."/>
            <person name="Haridas S."/>
            <person name="Kuo A."/>
            <person name="Salamov A."/>
            <person name="Ahrendt S.R."/>
            <person name="Lipzen A."/>
            <person name="Sullivan W."/>
            <person name="Andreopoulos W.B."/>
            <person name="Clum A."/>
            <person name="Lindquist E."/>
            <person name="Daum C."/>
            <person name="Ramamoorthy G.K."/>
            <person name="Gryganskyi A."/>
            <person name="Culley D."/>
            <person name="Magnuson J.K."/>
            <person name="James T.Y."/>
            <person name="O'Malley M.A."/>
            <person name="Stajich J.E."/>
            <person name="Spatafora J.W."/>
            <person name="Visel A."/>
            <person name="Grigoriev I.V."/>
        </authorList>
    </citation>
    <scope>NUCLEOTIDE SEQUENCE [LARGE SCALE GENOMIC DNA]</scope>
    <source>
        <strain evidence="2 3">CBS 931.73</strain>
    </source>
</reference>
<dbReference type="InParanoid" id="A0A1Y1Y609"/>
<dbReference type="Proteomes" id="UP000193498">
    <property type="component" value="Unassembled WGS sequence"/>
</dbReference>
<keyword evidence="3" id="KW-1185">Reference proteome</keyword>
<comment type="caution">
    <text evidence="2">The sequence shown here is derived from an EMBL/GenBank/DDBJ whole genome shotgun (WGS) entry which is preliminary data.</text>
</comment>
<sequence>MLAGNTQDLRDVPQKSEATSVYSQSTSTKSAEPTNITILMEGDSVTTKSLQHSYWKAEKRINRANPTEENRKVARKVKPEPIKMQSPKIISREPPSSINISSAEDHYYSKMETIKPAWRTTICLSSALALL</sequence>
<evidence type="ECO:0000313" key="2">
    <source>
        <dbReference type="EMBL" id="ORX93325.1"/>
    </source>
</evidence>
<feature type="compositionally biased region" description="Polar residues" evidence="1">
    <location>
        <begin position="16"/>
        <end position="35"/>
    </location>
</feature>
<dbReference type="EMBL" id="MCFE01000239">
    <property type="protein sequence ID" value="ORX93325.1"/>
    <property type="molecule type" value="Genomic_DNA"/>
</dbReference>
<proteinExistence type="predicted"/>
<accession>A0A1Y1Y609</accession>
<feature type="region of interest" description="Disordered" evidence="1">
    <location>
        <begin position="57"/>
        <end position="97"/>
    </location>
</feature>
<name>A0A1Y1Y609_9FUNG</name>